<evidence type="ECO:0000313" key="12">
    <source>
        <dbReference type="Proteomes" id="UP000799423"/>
    </source>
</evidence>
<keyword evidence="4" id="KW-0493">Microtubule</keyword>
<dbReference type="OrthoDB" id="2130750at2759"/>
<evidence type="ECO:0000256" key="6">
    <source>
        <dbReference type="ARBA" id="ARBA00023054"/>
    </source>
</evidence>
<feature type="domain" description="CAP-Gly" evidence="10">
    <location>
        <begin position="24"/>
        <end position="66"/>
    </location>
</feature>
<protein>
    <recommendedName>
        <fullName evidence="10">CAP-Gly domain-containing protein</fullName>
    </recommendedName>
</protein>
<evidence type="ECO:0000256" key="9">
    <source>
        <dbReference type="SAM" id="MobiDB-lite"/>
    </source>
</evidence>
<dbReference type="PANTHER" id="PTHR18916">
    <property type="entry name" value="DYNACTIN 1-RELATED MICROTUBULE-BINDING"/>
    <property type="match status" value="1"/>
</dbReference>
<dbReference type="Pfam" id="PF12455">
    <property type="entry name" value="Dynactin"/>
    <property type="match status" value="1"/>
</dbReference>
<dbReference type="SUPFAM" id="SSF74924">
    <property type="entry name" value="Cap-Gly domain"/>
    <property type="match status" value="1"/>
</dbReference>
<keyword evidence="5" id="KW-0243">Dynein</keyword>
<evidence type="ECO:0000256" key="8">
    <source>
        <dbReference type="SAM" id="Coils"/>
    </source>
</evidence>
<evidence type="ECO:0000256" key="5">
    <source>
        <dbReference type="ARBA" id="ARBA00023017"/>
    </source>
</evidence>
<evidence type="ECO:0000256" key="1">
    <source>
        <dbReference type="ARBA" id="ARBA00004245"/>
    </source>
</evidence>
<dbReference type="PROSITE" id="PS00845">
    <property type="entry name" value="CAP_GLY_1"/>
    <property type="match status" value="1"/>
</dbReference>
<feature type="coiled-coil region" evidence="8">
    <location>
        <begin position="888"/>
        <end position="922"/>
    </location>
</feature>
<dbReference type="EMBL" id="MU006323">
    <property type="protein sequence ID" value="KAF2847726.1"/>
    <property type="molecule type" value="Genomic_DNA"/>
</dbReference>
<dbReference type="PROSITE" id="PS50245">
    <property type="entry name" value="CAP_GLY_2"/>
    <property type="match status" value="1"/>
</dbReference>
<evidence type="ECO:0000256" key="2">
    <source>
        <dbReference type="ARBA" id="ARBA00011010"/>
    </source>
</evidence>
<keyword evidence="6 8" id="KW-0175">Coiled coil</keyword>
<dbReference type="GO" id="GO:0005874">
    <property type="term" value="C:microtubule"/>
    <property type="evidence" value="ECO:0007669"/>
    <property type="project" value="UniProtKB-KW"/>
</dbReference>
<dbReference type="InterPro" id="IPR022157">
    <property type="entry name" value="Dynactin"/>
</dbReference>
<dbReference type="AlphaFoldDB" id="A0A6A7AWQ4"/>
<dbReference type="Pfam" id="PF01302">
    <property type="entry name" value="CAP_GLY"/>
    <property type="match status" value="1"/>
</dbReference>
<evidence type="ECO:0000313" key="11">
    <source>
        <dbReference type="EMBL" id="KAF2847726.1"/>
    </source>
</evidence>
<evidence type="ECO:0000256" key="3">
    <source>
        <dbReference type="ARBA" id="ARBA00022490"/>
    </source>
</evidence>
<reference evidence="11" key="1">
    <citation type="submission" date="2020-01" db="EMBL/GenBank/DDBJ databases">
        <authorList>
            <consortium name="DOE Joint Genome Institute"/>
            <person name="Haridas S."/>
            <person name="Albert R."/>
            <person name="Binder M."/>
            <person name="Bloem J."/>
            <person name="Labutti K."/>
            <person name="Salamov A."/>
            <person name="Andreopoulos B."/>
            <person name="Baker S.E."/>
            <person name="Barry K."/>
            <person name="Bills G."/>
            <person name="Bluhm B.H."/>
            <person name="Cannon C."/>
            <person name="Castanera R."/>
            <person name="Culley D.E."/>
            <person name="Daum C."/>
            <person name="Ezra D."/>
            <person name="Gonzalez J.B."/>
            <person name="Henrissat B."/>
            <person name="Kuo A."/>
            <person name="Liang C."/>
            <person name="Lipzen A."/>
            <person name="Lutzoni F."/>
            <person name="Magnuson J."/>
            <person name="Mondo S."/>
            <person name="Nolan M."/>
            <person name="Ohm R."/>
            <person name="Pangilinan J."/>
            <person name="Park H.-J."/>
            <person name="Ramirez L."/>
            <person name="Alfaro M."/>
            <person name="Sun H."/>
            <person name="Tritt A."/>
            <person name="Yoshinaga Y."/>
            <person name="Zwiers L.-H."/>
            <person name="Turgeon B.G."/>
            <person name="Goodwin S.B."/>
            <person name="Spatafora J.W."/>
            <person name="Crous P.W."/>
            <person name="Grigoriev I.V."/>
        </authorList>
    </citation>
    <scope>NUCLEOTIDE SEQUENCE</scope>
    <source>
        <strain evidence="11">IPT5</strain>
    </source>
</reference>
<dbReference type="SMART" id="SM01052">
    <property type="entry name" value="CAP_GLY"/>
    <property type="match status" value="1"/>
</dbReference>
<feature type="compositionally biased region" description="Low complexity" evidence="9">
    <location>
        <begin position="108"/>
        <end position="127"/>
    </location>
</feature>
<evidence type="ECO:0000256" key="4">
    <source>
        <dbReference type="ARBA" id="ARBA00022701"/>
    </source>
</evidence>
<comment type="similarity">
    <text evidence="2">Belongs to the dynactin 150 kDa subunit family.</text>
</comment>
<organism evidence="11 12">
    <name type="scientific">Plenodomus tracheiphilus IPT5</name>
    <dbReference type="NCBI Taxonomy" id="1408161"/>
    <lineage>
        <taxon>Eukaryota</taxon>
        <taxon>Fungi</taxon>
        <taxon>Dikarya</taxon>
        <taxon>Ascomycota</taxon>
        <taxon>Pezizomycotina</taxon>
        <taxon>Dothideomycetes</taxon>
        <taxon>Pleosporomycetidae</taxon>
        <taxon>Pleosporales</taxon>
        <taxon>Pleosporineae</taxon>
        <taxon>Leptosphaeriaceae</taxon>
        <taxon>Plenodomus</taxon>
    </lineage>
</organism>
<comment type="subcellular location">
    <subcellularLocation>
        <location evidence="1">Cytoplasm</location>
        <location evidence="1">Cytoskeleton</location>
    </subcellularLocation>
</comment>
<dbReference type="InterPro" id="IPR000938">
    <property type="entry name" value="CAP-Gly_domain"/>
</dbReference>
<evidence type="ECO:0000259" key="10">
    <source>
        <dbReference type="PROSITE" id="PS50245"/>
    </source>
</evidence>
<evidence type="ECO:0000256" key="7">
    <source>
        <dbReference type="ARBA" id="ARBA00023212"/>
    </source>
</evidence>
<keyword evidence="12" id="KW-1185">Reference proteome</keyword>
<dbReference type="PANTHER" id="PTHR18916:SF83">
    <property type="entry name" value="TIP ELONGATION PROTEIN 1"/>
    <property type="match status" value="1"/>
</dbReference>
<proteinExistence type="inferred from homology"/>
<sequence>MSQFKIGQTVETSAGQRGLVRYVGPLHFAEGIYIGIELSTPDGKNNGSVRGQEYFSCANDHGLFIKSTAPLRVVAAARPAPARATRTRPASVVAPPRASTITRRASLATSTGSSARAPARTSSSTVSNAETLQTRIRHLERQRTEDQESLRELVTTKEERDRYQKLLEKVQTKCQVQHNELQELKDSLRAAQHEQETLTRTCQDHEINLEDAVIEKEMAQLRAENAETEAESLRSQLQERDEEVEVLREEAELYTAEMSEEEKQEVGYYRLQHENDRMREALLSLKEITEAKEQDLQTRINSLETDLTDLDNYVRENASLQQRITDADAIINDLRQRLEAANEWEDVLEEISTQNLQLQDRIGEQNLHIEDLENLRELNDELEAQHIEQQEEMRAELETRDIELAEQSRHIAEQTVIIADHETLISKFRDLVLDLQNKASDAESSKTMTEAMVRDTTGRFNEVMDVNRQLRAASVQSNARKIDHELAKMELQLSQKESSLWSIGTGRDFIKGEANQTYFLTKRLDAKCKILKDALSSTQQQISHGGRLDDAVFRLNMCEASINLNFIEDRNVRLQWAMRSVSLAQFTAMGSIYQDLLTLEQVLDEGLTSVKSDTINFDELPRSLTRSNKTYEAVLTRQQEVLSTRPENEVIARAASFESRLWFLKEVFSILTWTLARVPDSIQREITDLQRTLQVQIDMVGIPYERARKFAETLQALRKDGLYFPLGQDDLEELAEFEEKVTKASDETCKFAHKLIAEIITCSTSTASETVDDAVALEARKSIMRLKDAQSDFPWSSQIGLLSGALDVWTTQVSSLLLCVEIPQVPTPWAQKAKLRGDAVKLGEELGRQLDDLRAERRVTLLKIHEREEIIATKDLEIEHLTAKSRDLATKTEALDALRVQIAELEAKIYELQRIKEIQSERIQEVDTEHLDDAMLEDRVVVDPLPTYAEPIEYPLAPFTTPPGLKIMLEALQNENHWLRQHSYKEQFESNLSLCFQKPEVTSSPAYYEPPQFMMLGDISDDEEEEEEETPPYSIKEAMEGRAWLTTIQEEDDEGVFV</sequence>
<dbReference type="InterPro" id="IPR036859">
    <property type="entry name" value="CAP-Gly_dom_sf"/>
</dbReference>
<feature type="region of interest" description="Disordered" evidence="9">
    <location>
        <begin position="80"/>
        <end position="130"/>
    </location>
</feature>
<dbReference type="Gene3D" id="2.30.30.190">
    <property type="entry name" value="CAP Gly-rich-like domain"/>
    <property type="match status" value="1"/>
</dbReference>
<keyword evidence="3" id="KW-0963">Cytoplasm</keyword>
<name>A0A6A7AWQ4_9PLEO</name>
<accession>A0A6A7AWQ4</accession>
<dbReference type="Proteomes" id="UP000799423">
    <property type="component" value="Unassembled WGS sequence"/>
</dbReference>
<feature type="compositionally biased region" description="Low complexity" evidence="9">
    <location>
        <begin position="80"/>
        <end position="94"/>
    </location>
</feature>
<gene>
    <name evidence="11" type="ORF">T440DRAFT_186579</name>
</gene>
<keyword evidence="7" id="KW-0206">Cytoskeleton</keyword>
<dbReference type="GO" id="GO:0030286">
    <property type="term" value="C:dynein complex"/>
    <property type="evidence" value="ECO:0007669"/>
    <property type="project" value="UniProtKB-KW"/>
</dbReference>